<evidence type="ECO:0000313" key="3">
    <source>
        <dbReference type="EMBL" id="MQM06364.1"/>
    </source>
</evidence>
<feature type="compositionally biased region" description="Low complexity" evidence="1">
    <location>
        <begin position="216"/>
        <end position="232"/>
    </location>
</feature>
<dbReference type="Gene3D" id="3.80.10.10">
    <property type="entry name" value="Ribonuclease Inhibitor"/>
    <property type="match status" value="1"/>
</dbReference>
<evidence type="ECO:0000256" key="1">
    <source>
        <dbReference type="SAM" id="MobiDB-lite"/>
    </source>
</evidence>
<keyword evidence="4" id="KW-1185">Reference proteome</keyword>
<accession>A0A843WQT7</accession>
<dbReference type="Pfam" id="PF00560">
    <property type="entry name" value="LRR_1"/>
    <property type="match status" value="2"/>
</dbReference>
<protein>
    <submittedName>
        <fullName evidence="3">Uncharacterized protein</fullName>
    </submittedName>
</protein>
<proteinExistence type="predicted"/>
<evidence type="ECO:0000256" key="2">
    <source>
        <dbReference type="SAM" id="Phobius"/>
    </source>
</evidence>
<evidence type="ECO:0000313" key="4">
    <source>
        <dbReference type="Proteomes" id="UP000652761"/>
    </source>
</evidence>
<keyword evidence="2" id="KW-1133">Transmembrane helix</keyword>
<dbReference type="OrthoDB" id="2151624at2759"/>
<reference evidence="3" key="1">
    <citation type="submission" date="2017-07" db="EMBL/GenBank/DDBJ databases">
        <title>Taro Niue Genome Assembly and Annotation.</title>
        <authorList>
            <person name="Atibalentja N."/>
            <person name="Keating K."/>
            <person name="Fields C.J."/>
        </authorList>
    </citation>
    <scope>NUCLEOTIDE SEQUENCE</scope>
    <source>
        <strain evidence="3">Niue_2</strain>
        <tissue evidence="3">Leaf</tissue>
    </source>
</reference>
<feature type="transmembrane region" description="Helical" evidence="2">
    <location>
        <begin position="383"/>
        <end position="406"/>
    </location>
</feature>
<dbReference type="InterPro" id="IPR001611">
    <property type="entry name" value="Leu-rich_rpt"/>
</dbReference>
<dbReference type="AlphaFoldDB" id="A0A843WQT7"/>
<dbReference type="PANTHER" id="PTHR48007">
    <property type="entry name" value="LEUCINE-RICH REPEAT RECEPTOR-LIKE PROTEIN KINASE PXC1"/>
    <property type="match status" value="1"/>
</dbReference>
<feature type="non-terminal residue" evidence="3">
    <location>
        <position position="450"/>
    </location>
</feature>
<dbReference type="SUPFAM" id="SSF52058">
    <property type="entry name" value="L domain-like"/>
    <property type="match status" value="1"/>
</dbReference>
<gene>
    <name evidence="3" type="ORF">Taro_039187</name>
</gene>
<name>A0A843WQT7_COLES</name>
<organism evidence="3 4">
    <name type="scientific">Colocasia esculenta</name>
    <name type="common">Wild taro</name>
    <name type="synonym">Arum esculentum</name>
    <dbReference type="NCBI Taxonomy" id="4460"/>
    <lineage>
        <taxon>Eukaryota</taxon>
        <taxon>Viridiplantae</taxon>
        <taxon>Streptophyta</taxon>
        <taxon>Embryophyta</taxon>
        <taxon>Tracheophyta</taxon>
        <taxon>Spermatophyta</taxon>
        <taxon>Magnoliopsida</taxon>
        <taxon>Liliopsida</taxon>
        <taxon>Araceae</taxon>
        <taxon>Aroideae</taxon>
        <taxon>Colocasieae</taxon>
        <taxon>Colocasia</taxon>
    </lineage>
</organism>
<keyword evidence="2" id="KW-0472">Membrane</keyword>
<dbReference type="Proteomes" id="UP000652761">
    <property type="component" value="Unassembled WGS sequence"/>
</dbReference>
<feature type="region of interest" description="Disordered" evidence="1">
    <location>
        <begin position="201"/>
        <end position="253"/>
    </location>
</feature>
<dbReference type="PANTHER" id="PTHR48007:SF9">
    <property type="entry name" value="PROTEIN KINASE DOMAIN-CONTAINING PROTEIN"/>
    <property type="match status" value="1"/>
</dbReference>
<dbReference type="EMBL" id="NMUH01003609">
    <property type="protein sequence ID" value="MQM06364.1"/>
    <property type="molecule type" value="Genomic_DNA"/>
</dbReference>
<keyword evidence="2" id="KW-0812">Transmembrane</keyword>
<comment type="caution">
    <text evidence="3">The sequence shown here is derived from an EMBL/GenBank/DDBJ whole genome shotgun (WGS) entry which is preliminary data.</text>
</comment>
<sequence>LQRLVISSNRFAGAVPAGIWSGLPNLMQLDLLSNGFTGLIPPDLGDLKSLLGTLNISHNRFSDEILNDLGHLTAMVRLDLWHNNLTAQIPQVGALSNQGATAFLGNAKLYGFPLPNRCQKLSPAPPGVLVSVPRSGGSGGREARKKGFRLEVIILIALADAAGVALAVEEEQPVEQPLVGGRAGWGSRRAAESVCVRAGEEQVGDRVQGGAGERGASGSAAAGRGRPPAAEGIRGGGAGHREGVTSERGAAEGVLSPTVTSSLEEKLLVSDFVANGSLTAALRGGWTSEKVCNYRLPPGHKTSVETRRVDENLAERGALQLVAWKRACEISWLEKILVERELLVVLAPGPVAAQIGAQTVEIVLSQTATALLVAQAPFVAHVLALQALTLEVLVVVLVLELALFAVVGMRALKADKCPVGTPTELHLIQEVKRKHEIVLVALESELGLLF</sequence>
<dbReference type="InterPro" id="IPR046959">
    <property type="entry name" value="PRK1-6/SRF4-like"/>
</dbReference>
<dbReference type="InterPro" id="IPR032675">
    <property type="entry name" value="LRR_dom_sf"/>
</dbReference>